<evidence type="ECO:0000313" key="1">
    <source>
        <dbReference type="EMBL" id="GGP25939.1"/>
    </source>
</evidence>
<evidence type="ECO:0000313" key="2">
    <source>
        <dbReference type="Proteomes" id="UP000621859"/>
    </source>
</evidence>
<evidence type="ECO:0008006" key="3">
    <source>
        <dbReference type="Google" id="ProtNLM"/>
    </source>
</evidence>
<accession>A0ABQ2PK11</accession>
<comment type="caution">
    <text evidence="1">The sequence shown here is derived from an EMBL/GenBank/DDBJ whole genome shotgun (WGS) entry which is preliminary data.</text>
</comment>
<protein>
    <recommendedName>
        <fullName evidence="3">Transposase</fullName>
    </recommendedName>
</protein>
<gene>
    <name evidence="1" type="ORF">GCM10010971_17580</name>
</gene>
<proteinExistence type="predicted"/>
<keyword evidence="2" id="KW-1185">Reference proteome</keyword>
<sequence length="50" mass="5442">MNPLPEQADLPLSGVPEASDDYTAFEVRNPDAFAWLVCATPDNDTPPKQP</sequence>
<dbReference type="Proteomes" id="UP000621859">
    <property type="component" value="Unassembled WGS sequence"/>
</dbReference>
<organism evidence="1 2">
    <name type="scientific">Silvimonas amylolytica</name>
    <dbReference type="NCBI Taxonomy" id="449663"/>
    <lineage>
        <taxon>Bacteria</taxon>
        <taxon>Pseudomonadati</taxon>
        <taxon>Pseudomonadota</taxon>
        <taxon>Betaproteobacteria</taxon>
        <taxon>Neisseriales</taxon>
        <taxon>Chitinibacteraceae</taxon>
        <taxon>Silvimonas</taxon>
    </lineage>
</organism>
<dbReference type="RefSeq" id="WP_188691932.1">
    <property type="nucleotide sequence ID" value="NZ_BMLY01000002.1"/>
</dbReference>
<name>A0ABQ2PK11_9NEIS</name>
<reference evidence="2" key="1">
    <citation type="journal article" date="2019" name="Int. J. Syst. Evol. Microbiol.">
        <title>The Global Catalogue of Microorganisms (GCM) 10K type strain sequencing project: providing services to taxonomists for standard genome sequencing and annotation.</title>
        <authorList>
            <consortium name="The Broad Institute Genomics Platform"/>
            <consortium name="The Broad Institute Genome Sequencing Center for Infectious Disease"/>
            <person name="Wu L."/>
            <person name="Ma J."/>
        </authorList>
    </citation>
    <scope>NUCLEOTIDE SEQUENCE [LARGE SCALE GENOMIC DNA]</scope>
    <source>
        <strain evidence="2">CGMCC 1.8860</strain>
    </source>
</reference>
<dbReference type="EMBL" id="BMLY01000002">
    <property type="protein sequence ID" value="GGP25939.1"/>
    <property type="molecule type" value="Genomic_DNA"/>
</dbReference>